<evidence type="ECO:0000256" key="1">
    <source>
        <dbReference type="ARBA" id="ARBA00022670"/>
    </source>
</evidence>
<evidence type="ECO:0000256" key="3">
    <source>
        <dbReference type="ARBA" id="ARBA00022801"/>
    </source>
</evidence>
<keyword evidence="5" id="KW-0482">Metalloprotease</keyword>
<keyword evidence="2" id="KW-0479">Metal-binding</keyword>
<dbReference type="PROSITE" id="PS50249">
    <property type="entry name" value="MPN"/>
    <property type="match status" value="1"/>
</dbReference>
<keyword evidence="3" id="KW-0378">Hydrolase</keyword>
<sequence>MIVSPGLLPPISTYLPPKRLLPAIKHWAEEDRPCEKVLHNGVRTLSHAELLAILINCGNKTQSALELAKEILCSCGNNLSELSRLEVAQLQRFHGIGIKKAVRILAALELCRRKQISPLLRKPLVRTAREASAWLRPLLADHCCESFYVLFLNQANRLLHHACISTGGITSTTVDPRIVFGAALSHKATRLFLVHNHPSGNLRPSRADVSITRKLKEGGKMLDIAVVDHIIVTDAGYFSLLEDGLMDD</sequence>
<evidence type="ECO:0000256" key="4">
    <source>
        <dbReference type="ARBA" id="ARBA00022833"/>
    </source>
</evidence>
<organism evidence="8 9">
    <name type="scientific">Chitinophaga barathri</name>
    <dbReference type="NCBI Taxonomy" id="1647451"/>
    <lineage>
        <taxon>Bacteria</taxon>
        <taxon>Pseudomonadati</taxon>
        <taxon>Bacteroidota</taxon>
        <taxon>Chitinophagia</taxon>
        <taxon>Chitinophagales</taxon>
        <taxon>Chitinophagaceae</taxon>
        <taxon>Chitinophaga</taxon>
    </lineage>
</organism>
<dbReference type="NCBIfam" id="NF000642">
    <property type="entry name" value="PRK00024.1"/>
    <property type="match status" value="1"/>
</dbReference>
<dbReference type="CDD" id="cd08071">
    <property type="entry name" value="MPN_DUF2466"/>
    <property type="match status" value="1"/>
</dbReference>
<dbReference type="AlphaFoldDB" id="A0A3N4M784"/>
<protein>
    <submittedName>
        <fullName evidence="8">DNA repair protein RadC</fullName>
    </submittedName>
</protein>
<evidence type="ECO:0000259" key="7">
    <source>
        <dbReference type="PROSITE" id="PS50249"/>
    </source>
</evidence>
<dbReference type="Pfam" id="PF20582">
    <property type="entry name" value="UPF0758_N"/>
    <property type="match status" value="1"/>
</dbReference>
<evidence type="ECO:0000313" key="9">
    <source>
        <dbReference type="Proteomes" id="UP000279089"/>
    </source>
</evidence>
<name>A0A3N4M784_9BACT</name>
<dbReference type="GO" id="GO:0046872">
    <property type="term" value="F:metal ion binding"/>
    <property type="evidence" value="ECO:0007669"/>
    <property type="project" value="UniProtKB-KW"/>
</dbReference>
<dbReference type="PROSITE" id="PS01302">
    <property type="entry name" value="UPF0758"/>
    <property type="match status" value="1"/>
</dbReference>
<dbReference type="EMBL" id="RMBX01000013">
    <property type="protein sequence ID" value="RPD39035.1"/>
    <property type="molecule type" value="Genomic_DNA"/>
</dbReference>
<keyword evidence="9" id="KW-1185">Reference proteome</keyword>
<dbReference type="Gene3D" id="3.40.140.10">
    <property type="entry name" value="Cytidine Deaminase, domain 2"/>
    <property type="match status" value="1"/>
</dbReference>
<dbReference type="GO" id="GO:0006508">
    <property type="term" value="P:proteolysis"/>
    <property type="evidence" value="ECO:0007669"/>
    <property type="project" value="UniProtKB-KW"/>
</dbReference>
<dbReference type="PANTHER" id="PTHR30471">
    <property type="entry name" value="DNA REPAIR PROTEIN RADC"/>
    <property type="match status" value="1"/>
</dbReference>
<evidence type="ECO:0000256" key="6">
    <source>
        <dbReference type="RuleBase" id="RU003797"/>
    </source>
</evidence>
<dbReference type="InterPro" id="IPR046778">
    <property type="entry name" value="UPF0758_N"/>
</dbReference>
<evidence type="ECO:0000256" key="2">
    <source>
        <dbReference type="ARBA" id="ARBA00022723"/>
    </source>
</evidence>
<accession>A0A3N4M784</accession>
<dbReference type="OrthoDB" id="9804482at2"/>
<evidence type="ECO:0000313" key="8">
    <source>
        <dbReference type="EMBL" id="RPD39035.1"/>
    </source>
</evidence>
<dbReference type="Pfam" id="PF04002">
    <property type="entry name" value="RadC"/>
    <property type="match status" value="1"/>
</dbReference>
<gene>
    <name evidence="8" type="primary">radC</name>
    <name evidence="8" type="ORF">EG028_22845</name>
</gene>
<dbReference type="InterPro" id="IPR025657">
    <property type="entry name" value="RadC_JAB"/>
</dbReference>
<feature type="domain" description="MPN" evidence="7">
    <location>
        <begin position="124"/>
        <end position="246"/>
    </location>
</feature>
<dbReference type="GO" id="GO:0008237">
    <property type="term" value="F:metallopeptidase activity"/>
    <property type="evidence" value="ECO:0007669"/>
    <property type="project" value="UniProtKB-KW"/>
</dbReference>
<evidence type="ECO:0000256" key="5">
    <source>
        <dbReference type="ARBA" id="ARBA00023049"/>
    </source>
</evidence>
<dbReference type="InterPro" id="IPR001405">
    <property type="entry name" value="UPF0758"/>
</dbReference>
<keyword evidence="4" id="KW-0862">Zinc</keyword>
<comment type="similarity">
    <text evidence="6">Belongs to the UPF0758 family.</text>
</comment>
<comment type="caution">
    <text evidence="8">The sequence shown here is derived from an EMBL/GenBank/DDBJ whole genome shotgun (WGS) entry which is preliminary data.</text>
</comment>
<keyword evidence="1" id="KW-0645">Protease</keyword>
<proteinExistence type="inferred from homology"/>
<dbReference type="InterPro" id="IPR037518">
    <property type="entry name" value="MPN"/>
</dbReference>
<dbReference type="NCBIfam" id="TIGR00608">
    <property type="entry name" value="radc"/>
    <property type="match status" value="1"/>
</dbReference>
<dbReference type="Proteomes" id="UP000279089">
    <property type="component" value="Unassembled WGS sequence"/>
</dbReference>
<dbReference type="InterPro" id="IPR020891">
    <property type="entry name" value="UPF0758_CS"/>
</dbReference>
<dbReference type="PANTHER" id="PTHR30471:SF3">
    <property type="entry name" value="UPF0758 PROTEIN YEES-RELATED"/>
    <property type="match status" value="1"/>
</dbReference>
<reference evidence="9" key="1">
    <citation type="submission" date="2018-11" db="EMBL/GenBank/DDBJ databases">
        <title>Chitinophaga lutea sp.nov., isolate from arsenic contaminated soil.</title>
        <authorList>
            <person name="Zong Y."/>
        </authorList>
    </citation>
    <scope>NUCLEOTIDE SEQUENCE [LARGE SCALE GENOMIC DNA]</scope>
    <source>
        <strain evidence="9">YLT18</strain>
    </source>
</reference>